<dbReference type="EMBL" id="JACSDY010000002">
    <property type="protein sequence ID" value="KAF7435044.1"/>
    <property type="molecule type" value="Genomic_DNA"/>
</dbReference>
<protein>
    <submittedName>
        <fullName evidence="1">Uncharacterized protein</fullName>
    </submittedName>
</protein>
<evidence type="ECO:0000313" key="2">
    <source>
        <dbReference type="Proteomes" id="UP000600918"/>
    </source>
</evidence>
<accession>A0A834PCI9</accession>
<dbReference type="PROSITE" id="PS51257">
    <property type="entry name" value="PROKAR_LIPOPROTEIN"/>
    <property type="match status" value="1"/>
</dbReference>
<reference evidence="1" key="1">
    <citation type="journal article" date="2020" name="G3 (Bethesda)">
        <title>High-Quality Assemblies for Three Invasive Social Wasps from the &lt;i&gt;Vespula&lt;/i&gt; Genus.</title>
        <authorList>
            <person name="Harrop T.W.R."/>
            <person name="Guhlin J."/>
            <person name="McLaughlin G.M."/>
            <person name="Permina E."/>
            <person name="Stockwell P."/>
            <person name="Gilligan J."/>
            <person name="Le Lec M.F."/>
            <person name="Gruber M.A.M."/>
            <person name="Quinn O."/>
            <person name="Lovegrove M."/>
            <person name="Duncan E.J."/>
            <person name="Remnant E.J."/>
            <person name="Van Eeckhoven J."/>
            <person name="Graham B."/>
            <person name="Knapp R.A."/>
            <person name="Langford K.W."/>
            <person name="Kronenberg Z."/>
            <person name="Press M.O."/>
            <person name="Eacker S.M."/>
            <person name="Wilson-Rankin E.E."/>
            <person name="Purcell J."/>
            <person name="Lester P.J."/>
            <person name="Dearden P.K."/>
        </authorList>
    </citation>
    <scope>NUCLEOTIDE SEQUENCE</scope>
    <source>
        <strain evidence="1">Volc-1</strain>
    </source>
</reference>
<comment type="caution">
    <text evidence="1">The sequence shown here is derived from an EMBL/GenBank/DDBJ whole genome shotgun (WGS) entry which is preliminary data.</text>
</comment>
<organism evidence="1 2">
    <name type="scientific">Vespula pensylvanica</name>
    <name type="common">Western yellow jacket</name>
    <name type="synonym">Wasp</name>
    <dbReference type="NCBI Taxonomy" id="30213"/>
    <lineage>
        <taxon>Eukaryota</taxon>
        <taxon>Metazoa</taxon>
        <taxon>Ecdysozoa</taxon>
        <taxon>Arthropoda</taxon>
        <taxon>Hexapoda</taxon>
        <taxon>Insecta</taxon>
        <taxon>Pterygota</taxon>
        <taxon>Neoptera</taxon>
        <taxon>Endopterygota</taxon>
        <taxon>Hymenoptera</taxon>
        <taxon>Apocrita</taxon>
        <taxon>Aculeata</taxon>
        <taxon>Vespoidea</taxon>
        <taxon>Vespidae</taxon>
        <taxon>Vespinae</taxon>
        <taxon>Vespula</taxon>
    </lineage>
</organism>
<dbReference type="AlphaFoldDB" id="A0A834PCI9"/>
<gene>
    <name evidence="1" type="ORF">H0235_003235</name>
</gene>
<keyword evidence="2" id="KW-1185">Reference proteome</keyword>
<sequence>MDVRYLASLTNLSCSVNPSASLSCTNLLVVSDHSINLLISLTHNDIRLIGEISLRIVDLHSSVRRTVVEIGQSGLILQINNRTELVHGWIRPMVDHRLPIPKDILGMRTFLRTEECSSMKDSARTRFKCFHRGALESSSWNKEELQRNRLAKTVGIRTTIQSEGSITILETS</sequence>
<proteinExistence type="predicted"/>
<name>A0A834PCI9_VESPE</name>
<dbReference type="Proteomes" id="UP000600918">
    <property type="component" value="Unassembled WGS sequence"/>
</dbReference>
<evidence type="ECO:0000313" key="1">
    <source>
        <dbReference type="EMBL" id="KAF7435044.1"/>
    </source>
</evidence>